<dbReference type="Proteomes" id="UP000298787">
    <property type="component" value="Chromosome 21"/>
</dbReference>
<accession>A0A4U5VMV1</accession>
<dbReference type="STRING" id="240159.A0A4U5VMV1"/>
<gene>
    <name evidence="5" type="ORF">D9C73_023436</name>
</gene>
<evidence type="ECO:0000313" key="5">
    <source>
        <dbReference type="EMBL" id="TKS89311.1"/>
    </source>
</evidence>
<dbReference type="InterPro" id="IPR000814">
    <property type="entry name" value="TBP"/>
</dbReference>
<keyword evidence="3" id="KW-0804">Transcription</keyword>
<evidence type="ECO:0000256" key="2">
    <source>
        <dbReference type="ARBA" id="ARBA00023125"/>
    </source>
</evidence>
<keyword evidence="2" id="KW-0238">DNA-binding</keyword>
<evidence type="ECO:0000256" key="1">
    <source>
        <dbReference type="ARBA" id="ARBA00005560"/>
    </source>
</evidence>
<sequence length="269" mass="30107">MAESELEWYFDNFIANLLPDELLTLPAPTPRPVVPVIQKPEPIPQIQNVISTVELGCCLDLQSIAYKVWNVEYKPKGYKALVMRIREPRSTAVIYTSGSVVVEDSRRAARRFARMMQKLGFPVCFLKFKIQNIVASCKTFPISLDLLSCHPRCSYEPELFPGLHYRVTPGITATIFSSGNITLLGCTCSESWVGKGKDVRAEKPAGPDVDLQSVIHRPDRDAEMKSSLFSSTWTNRDKREDDAETSSEGRAQRDELRGTTCGASTLRTT</sequence>
<feature type="region of interest" description="Disordered" evidence="4">
    <location>
        <begin position="222"/>
        <end position="269"/>
    </location>
</feature>
<name>A0A4U5VMV1_COLLU</name>
<dbReference type="Pfam" id="PF00352">
    <property type="entry name" value="TBP"/>
    <property type="match status" value="2"/>
</dbReference>
<dbReference type="Gene3D" id="3.30.310.10">
    <property type="entry name" value="TATA-Binding Protein"/>
    <property type="match status" value="2"/>
</dbReference>
<keyword evidence="6" id="KW-1185">Reference proteome</keyword>
<dbReference type="SUPFAM" id="SSF55945">
    <property type="entry name" value="TATA-box binding protein-like"/>
    <property type="match status" value="2"/>
</dbReference>
<dbReference type="PANTHER" id="PTHR10126">
    <property type="entry name" value="TATA-BOX BINDING PROTEIN"/>
    <property type="match status" value="1"/>
</dbReference>
<organism evidence="5 6">
    <name type="scientific">Collichthys lucidus</name>
    <name type="common">Big head croaker</name>
    <name type="synonym">Sciaena lucida</name>
    <dbReference type="NCBI Taxonomy" id="240159"/>
    <lineage>
        <taxon>Eukaryota</taxon>
        <taxon>Metazoa</taxon>
        <taxon>Chordata</taxon>
        <taxon>Craniata</taxon>
        <taxon>Vertebrata</taxon>
        <taxon>Euteleostomi</taxon>
        <taxon>Actinopterygii</taxon>
        <taxon>Neopterygii</taxon>
        <taxon>Teleostei</taxon>
        <taxon>Neoteleostei</taxon>
        <taxon>Acanthomorphata</taxon>
        <taxon>Eupercaria</taxon>
        <taxon>Sciaenidae</taxon>
        <taxon>Collichthys</taxon>
    </lineage>
</organism>
<dbReference type="AlphaFoldDB" id="A0A4U5VMV1"/>
<evidence type="ECO:0000256" key="4">
    <source>
        <dbReference type="SAM" id="MobiDB-lite"/>
    </source>
</evidence>
<comment type="similarity">
    <text evidence="1">Belongs to the TBP family.</text>
</comment>
<dbReference type="EMBL" id="CM014098">
    <property type="protein sequence ID" value="TKS89311.1"/>
    <property type="molecule type" value="Genomic_DNA"/>
</dbReference>
<dbReference type="GO" id="GO:0003677">
    <property type="term" value="F:DNA binding"/>
    <property type="evidence" value="ECO:0007669"/>
    <property type="project" value="UniProtKB-KW"/>
</dbReference>
<dbReference type="GO" id="GO:0006352">
    <property type="term" value="P:DNA-templated transcription initiation"/>
    <property type="evidence" value="ECO:0007669"/>
    <property type="project" value="InterPro"/>
</dbReference>
<proteinExistence type="inferred from homology"/>
<evidence type="ECO:0000313" key="6">
    <source>
        <dbReference type="Proteomes" id="UP000298787"/>
    </source>
</evidence>
<dbReference type="PRINTS" id="PR00686">
    <property type="entry name" value="TIFACTORIID"/>
</dbReference>
<protein>
    <submittedName>
        <fullName evidence="5">TATA-box-binding protein TATA sequence-binding protein TATA-binding factor TATA-box factor</fullName>
    </submittedName>
</protein>
<dbReference type="InterPro" id="IPR012295">
    <property type="entry name" value="TBP_dom_sf"/>
</dbReference>
<reference evidence="5 6" key="1">
    <citation type="submission" date="2019-01" db="EMBL/GenBank/DDBJ databases">
        <title>Genome Assembly of Collichthys lucidus.</title>
        <authorList>
            <person name="Cai M."/>
            <person name="Xiao S."/>
        </authorList>
    </citation>
    <scope>NUCLEOTIDE SEQUENCE [LARGE SCALE GENOMIC DNA]</scope>
    <source>
        <strain evidence="5">JT15FE1705JMU</strain>
        <tissue evidence="5">Muscle</tissue>
    </source>
</reference>
<evidence type="ECO:0000256" key="3">
    <source>
        <dbReference type="ARBA" id="ARBA00023163"/>
    </source>
</evidence>